<feature type="domain" description="Thioredoxin" evidence="2">
    <location>
        <begin position="1"/>
        <end position="84"/>
    </location>
</feature>
<dbReference type="OMA" id="MGAMPEQ"/>
<dbReference type="RefSeq" id="XP_001419901.1">
    <property type="nucleotide sequence ID" value="XM_001419864.1"/>
</dbReference>
<keyword evidence="4" id="KW-1185">Reference proteome</keyword>
<comment type="similarity">
    <text evidence="1">Belongs to the thioredoxin family.</text>
</comment>
<gene>
    <name evidence="3" type="ORF">OSTLU_9654</name>
</gene>
<dbReference type="Gene3D" id="3.40.30.10">
    <property type="entry name" value="Glutaredoxin"/>
    <property type="match status" value="1"/>
</dbReference>
<dbReference type="InterPro" id="IPR013766">
    <property type="entry name" value="Thioredoxin_domain"/>
</dbReference>
<feature type="non-terminal residue" evidence="3">
    <location>
        <position position="84"/>
    </location>
</feature>
<dbReference type="EMBL" id="CP000590">
    <property type="protein sequence ID" value="ABO98194.1"/>
    <property type="molecule type" value="Genomic_DNA"/>
</dbReference>
<dbReference type="Gramene" id="ABO98194">
    <property type="protein sequence ID" value="ABO98194"/>
    <property type="gene ID" value="OSTLU_9654"/>
</dbReference>
<dbReference type="Pfam" id="PF00085">
    <property type="entry name" value="Thioredoxin"/>
    <property type="match status" value="1"/>
</dbReference>
<dbReference type="PROSITE" id="PS51352">
    <property type="entry name" value="THIOREDOXIN_2"/>
    <property type="match status" value="1"/>
</dbReference>
<dbReference type="eggNOG" id="KOG0910">
    <property type="taxonomic scope" value="Eukaryota"/>
</dbReference>
<dbReference type="PANTHER" id="PTHR43601">
    <property type="entry name" value="THIOREDOXIN, MITOCHONDRIAL"/>
    <property type="match status" value="1"/>
</dbReference>
<evidence type="ECO:0000259" key="2">
    <source>
        <dbReference type="PROSITE" id="PS51352"/>
    </source>
</evidence>
<dbReference type="HOGENOM" id="CLU_090389_10_2_1"/>
<feature type="non-terminal residue" evidence="3">
    <location>
        <position position="1"/>
    </location>
</feature>
<organism evidence="3 4">
    <name type="scientific">Ostreococcus lucimarinus (strain CCE9901)</name>
    <dbReference type="NCBI Taxonomy" id="436017"/>
    <lineage>
        <taxon>Eukaryota</taxon>
        <taxon>Viridiplantae</taxon>
        <taxon>Chlorophyta</taxon>
        <taxon>Mamiellophyceae</taxon>
        <taxon>Mamiellales</taxon>
        <taxon>Bathycoccaceae</taxon>
        <taxon>Ostreococcus</taxon>
    </lineage>
</organism>
<dbReference type="OrthoDB" id="10263751at2759"/>
<protein>
    <recommendedName>
        <fullName evidence="2">Thioredoxin domain-containing protein</fullName>
    </recommendedName>
</protein>
<evidence type="ECO:0000313" key="3">
    <source>
        <dbReference type="EMBL" id="ABO98194.1"/>
    </source>
</evidence>
<dbReference type="GO" id="GO:0045454">
    <property type="term" value="P:cell redox homeostasis"/>
    <property type="evidence" value="ECO:0007669"/>
    <property type="project" value="TreeGrafter"/>
</dbReference>
<dbReference type="PRINTS" id="PR00421">
    <property type="entry name" value="THIOREDOXIN"/>
</dbReference>
<evidence type="ECO:0000313" key="4">
    <source>
        <dbReference type="Proteomes" id="UP000001568"/>
    </source>
</evidence>
<dbReference type="Proteomes" id="UP000001568">
    <property type="component" value="Chromosome 10"/>
</dbReference>
<dbReference type="GeneID" id="5004215"/>
<accession>A4S3D6</accession>
<reference evidence="3 4" key="1">
    <citation type="journal article" date="2007" name="Proc. Natl. Acad. Sci. U.S.A.">
        <title>The tiny eukaryote Ostreococcus provides genomic insights into the paradox of plankton speciation.</title>
        <authorList>
            <person name="Palenik B."/>
            <person name="Grimwood J."/>
            <person name="Aerts A."/>
            <person name="Rouze P."/>
            <person name="Salamov A."/>
            <person name="Putnam N."/>
            <person name="Dupont C."/>
            <person name="Jorgensen R."/>
            <person name="Derelle E."/>
            <person name="Rombauts S."/>
            <person name="Zhou K."/>
            <person name="Otillar R."/>
            <person name="Merchant S.S."/>
            <person name="Podell S."/>
            <person name="Gaasterland T."/>
            <person name="Napoli C."/>
            <person name="Gendler K."/>
            <person name="Manuell A."/>
            <person name="Tai V."/>
            <person name="Vallon O."/>
            <person name="Piganeau G."/>
            <person name="Jancek S."/>
            <person name="Heijde M."/>
            <person name="Jabbari K."/>
            <person name="Bowler C."/>
            <person name="Lohr M."/>
            <person name="Robbens S."/>
            <person name="Werner G."/>
            <person name="Dubchak I."/>
            <person name="Pazour G.J."/>
            <person name="Ren Q."/>
            <person name="Paulsen I."/>
            <person name="Delwiche C."/>
            <person name="Schmutz J."/>
            <person name="Rokhsar D."/>
            <person name="Van de Peer Y."/>
            <person name="Moreau H."/>
            <person name="Grigoriev I.V."/>
        </authorList>
    </citation>
    <scope>NUCLEOTIDE SEQUENCE [LARGE SCALE GENOMIC DNA]</scope>
    <source>
        <strain evidence="3 4">CCE9901</strain>
    </source>
</reference>
<dbReference type="STRING" id="436017.A4S3D6"/>
<dbReference type="SUPFAM" id="SSF52833">
    <property type="entry name" value="Thioredoxin-like"/>
    <property type="match status" value="1"/>
</dbReference>
<dbReference type="InterPro" id="IPR036249">
    <property type="entry name" value="Thioredoxin-like_sf"/>
</dbReference>
<proteinExistence type="inferred from homology"/>
<evidence type="ECO:0000256" key="1">
    <source>
        <dbReference type="ARBA" id="ARBA00008987"/>
    </source>
</evidence>
<dbReference type="KEGG" id="olu:OSTLU_9654"/>
<sequence length="84" mass="9371">IVFDFYADWCGPCKQLTPTLERIIKERYPKVALVKLNADAPALAPVMEQLRISSLPTVMGLSRGRFVDQFKGAIGESDVVKFVD</sequence>
<name>A4S3D6_OSTLU</name>
<dbReference type="CDD" id="cd02947">
    <property type="entry name" value="TRX_family"/>
    <property type="match status" value="1"/>
</dbReference>
<dbReference type="AlphaFoldDB" id="A4S3D6"/>
<dbReference type="PANTHER" id="PTHR43601:SF3">
    <property type="entry name" value="THIOREDOXIN, MITOCHONDRIAL"/>
    <property type="match status" value="1"/>
</dbReference>